<dbReference type="Proteomes" id="UP000215595">
    <property type="component" value="Unassembled WGS sequence"/>
</dbReference>
<keyword evidence="2" id="KW-1277">Toxin-antitoxin system</keyword>
<evidence type="ECO:0000256" key="3">
    <source>
        <dbReference type="ARBA" id="ARBA00022722"/>
    </source>
</evidence>
<keyword evidence="3" id="KW-0540">Nuclease</keyword>
<reference evidence="7 8" key="1">
    <citation type="submission" date="2017-03" db="EMBL/GenBank/DDBJ databases">
        <title>Lifting the veil on microbial sulfur biogeochemistry in mining wastewaters.</title>
        <authorList>
            <person name="Kantor R.S."/>
            <person name="Colenbrander Nelson T."/>
            <person name="Marshall S."/>
            <person name="Bennett D."/>
            <person name="Apte S."/>
            <person name="Camacho D."/>
            <person name="Thomas B.C."/>
            <person name="Warren L.A."/>
            <person name="Banfield J.F."/>
        </authorList>
    </citation>
    <scope>NUCLEOTIDE SEQUENCE [LARGE SCALE GENOMIC DNA]</scope>
    <source>
        <strain evidence="7">32-69-9</strain>
    </source>
</reference>
<evidence type="ECO:0000256" key="4">
    <source>
        <dbReference type="ARBA" id="ARBA00022741"/>
    </source>
</evidence>
<dbReference type="InterPro" id="IPR037038">
    <property type="entry name" value="HepT-like_sf"/>
</dbReference>
<evidence type="ECO:0000256" key="1">
    <source>
        <dbReference type="ARBA" id="ARBA00022553"/>
    </source>
</evidence>
<evidence type="ECO:0000313" key="8">
    <source>
        <dbReference type="Proteomes" id="UP000215595"/>
    </source>
</evidence>
<keyword evidence="4" id="KW-0547">Nucleotide-binding</keyword>
<evidence type="ECO:0008006" key="9">
    <source>
        <dbReference type="Google" id="ProtNLM"/>
    </source>
</evidence>
<dbReference type="GO" id="GO:0004540">
    <property type="term" value="F:RNA nuclease activity"/>
    <property type="evidence" value="ECO:0007669"/>
    <property type="project" value="InterPro"/>
</dbReference>
<dbReference type="Gene3D" id="1.20.120.580">
    <property type="entry name" value="bsu32300-like"/>
    <property type="match status" value="1"/>
</dbReference>
<dbReference type="AlphaFoldDB" id="A0A258FVV5"/>
<dbReference type="Pfam" id="PF01934">
    <property type="entry name" value="HepT-like"/>
    <property type="match status" value="1"/>
</dbReference>
<organism evidence="7 8">
    <name type="scientific">Brevundimonas subvibrioides</name>
    <dbReference type="NCBI Taxonomy" id="74313"/>
    <lineage>
        <taxon>Bacteria</taxon>
        <taxon>Pseudomonadati</taxon>
        <taxon>Pseudomonadota</taxon>
        <taxon>Alphaproteobacteria</taxon>
        <taxon>Caulobacterales</taxon>
        <taxon>Caulobacteraceae</taxon>
        <taxon>Brevundimonas</taxon>
    </lineage>
</organism>
<dbReference type="PANTHER" id="PTHR34139:SF1">
    <property type="entry name" value="RNASE MJ1380-RELATED"/>
    <property type="match status" value="1"/>
</dbReference>
<comment type="caution">
    <text evidence="7">The sequence shown here is derived from an EMBL/GenBank/DDBJ whole genome shotgun (WGS) entry which is preliminary data.</text>
</comment>
<dbReference type="InterPro" id="IPR008201">
    <property type="entry name" value="HepT-like"/>
</dbReference>
<comment type="similarity">
    <text evidence="6">Belongs to the HepT RNase toxin family.</text>
</comment>
<accession>A0A258FVV5</accession>
<keyword evidence="5" id="KW-0378">Hydrolase</keyword>
<protein>
    <recommendedName>
        <fullName evidence="9">DUF86 domain-containing protein</fullName>
    </recommendedName>
</protein>
<sequence>MDDAVRIRLADMRDNAVKALAFLDEREPNELDAEPLYAYAILHAVQIVGEAARKIPDAVRHAAPSVAWQASVAMRNILVHDYGKVSLQILVDTVRNDFPPLIADLERLLGENDT</sequence>
<evidence type="ECO:0000256" key="6">
    <source>
        <dbReference type="ARBA" id="ARBA00024207"/>
    </source>
</evidence>
<gene>
    <name evidence="7" type="ORF">B7Z01_01480</name>
</gene>
<name>A0A258FVV5_9CAUL</name>
<dbReference type="EMBL" id="NCEB01000002">
    <property type="protein sequence ID" value="OYX36003.1"/>
    <property type="molecule type" value="Genomic_DNA"/>
</dbReference>
<proteinExistence type="inferred from homology"/>
<evidence type="ECO:0000256" key="5">
    <source>
        <dbReference type="ARBA" id="ARBA00022801"/>
    </source>
</evidence>
<dbReference type="GO" id="GO:0000166">
    <property type="term" value="F:nucleotide binding"/>
    <property type="evidence" value="ECO:0007669"/>
    <property type="project" value="UniProtKB-KW"/>
</dbReference>
<keyword evidence="1" id="KW-0597">Phosphoprotein</keyword>
<dbReference type="GO" id="GO:0110001">
    <property type="term" value="C:toxin-antitoxin complex"/>
    <property type="evidence" value="ECO:0007669"/>
    <property type="project" value="InterPro"/>
</dbReference>
<evidence type="ECO:0000313" key="7">
    <source>
        <dbReference type="EMBL" id="OYX36003.1"/>
    </source>
</evidence>
<dbReference type="PANTHER" id="PTHR34139">
    <property type="entry name" value="UPF0331 PROTEIN MJ0127"/>
    <property type="match status" value="1"/>
</dbReference>
<dbReference type="GO" id="GO:0016787">
    <property type="term" value="F:hydrolase activity"/>
    <property type="evidence" value="ECO:0007669"/>
    <property type="project" value="UniProtKB-KW"/>
</dbReference>
<dbReference type="InterPro" id="IPR051813">
    <property type="entry name" value="HepT_RNase_toxin"/>
</dbReference>
<evidence type="ECO:0000256" key="2">
    <source>
        <dbReference type="ARBA" id="ARBA00022649"/>
    </source>
</evidence>